<evidence type="ECO:0000256" key="15">
    <source>
        <dbReference type="RuleBase" id="RU000416"/>
    </source>
</evidence>
<dbReference type="Pfam" id="PF01426">
    <property type="entry name" value="BAH"/>
    <property type="match status" value="2"/>
</dbReference>
<evidence type="ECO:0000256" key="14">
    <source>
        <dbReference type="PROSITE-ProRule" id="PRU01016"/>
    </source>
</evidence>
<keyword evidence="7 13" id="KW-0863">Zinc-finger</keyword>
<dbReference type="GO" id="GO:0044027">
    <property type="term" value="P:negative regulation of gene expression via chromosomal CpG island methylation"/>
    <property type="evidence" value="ECO:0007669"/>
    <property type="project" value="TreeGrafter"/>
</dbReference>
<evidence type="ECO:0000256" key="10">
    <source>
        <dbReference type="ARBA" id="ARBA00023242"/>
    </source>
</evidence>
<evidence type="ECO:0000256" key="17">
    <source>
        <dbReference type="SAM" id="MobiDB-lite"/>
    </source>
</evidence>
<feature type="domain" description="BAH" evidence="18">
    <location>
        <begin position="711"/>
        <end position="839"/>
    </location>
</feature>
<dbReference type="PANTHER" id="PTHR10629">
    <property type="entry name" value="CYTOSINE-SPECIFIC METHYLTRANSFERASE"/>
    <property type="match status" value="1"/>
</dbReference>
<keyword evidence="9 11" id="KW-0238">DNA-binding</keyword>
<evidence type="ECO:0000256" key="5">
    <source>
        <dbReference type="ARBA" id="ARBA00022723"/>
    </source>
</evidence>
<evidence type="ECO:0000259" key="18">
    <source>
        <dbReference type="PROSITE" id="PS51038"/>
    </source>
</evidence>
<evidence type="ECO:0000256" key="12">
    <source>
        <dbReference type="PIRSR" id="PIRSR037404-1"/>
    </source>
</evidence>
<dbReference type="Gene3D" id="1.10.10.2230">
    <property type="match status" value="1"/>
</dbReference>
<evidence type="ECO:0000256" key="2">
    <source>
        <dbReference type="ARBA" id="ARBA00022603"/>
    </source>
</evidence>
<feature type="compositionally biased region" description="Polar residues" evidence="17">
    <location>
        <begin position="56"/>
        <end position="67"/>
    </location>
</feature>
<evidence type="ECO:0000256" key="7">
    <source>
        <dbReference type="ARBA" id="ARBA00022771"/>
    </source>
</evidence>
<feature type="region of interest" description="Disordered" evidence="17">
    <location>
        <begin position="841"/>
        <end position="866"/>
    </location>
</feature>
<dbReference type="Pfam" id="PF00145">
    <property type="entry name" value="DNA_methylase"/>
    <property type="match status" value="1"/>
</dbReference>
<dbReference type="InterPro" id="IPR002857">
    <property type="entry name" value="Znf_CXXC"/>
</dbReference>
<dbReference type="GO" id="GO:0005634">
    <property type="term" value="C:nucleus"/>
    <property type="evidence" value="ECO:0007669"/>
    <property type="project" value="UniProtKB-SubCell"/>
</dbReference>
<dbReference type="InterPro" id="IPR001525">
    <property type="entry name" value="C5_MeTfrase"/>
</dbReference>
<dbReference type="GO" id="GO:0003886">
    <property type="term" value="F:DNA (cytosine-5-)-methyltransferase activity"/>
    <property type="evidence" value="ECO:0007669"/>
    <property type="project" value="UniProtKB-UniRule"/>
</dbReference>
<dbReference type="GO" id="GO:0006346">
    <property type="term" value="P:DNA methylation-dependent constitutive heterochromatin formation"/>
    <property type="evidence" value="ECO:0007669"/>
    <property type="project" value="InterPro"/>
</dbReference>
<evidence type="ECO:0000256" key="6">
    <source>
        <dbReference type="ARBA" id="ARBA00022737"/>
    </source>
</evidence>
<protein>
    <recommendedName>
        <fullName evidence="11">DNA (cytosine-5)-methyltransferase</fullName>
        <ecNumber evidence="11">2.1.1.37</ecNumber>
    </recommendedName>
</protein>
<dbReference type="EC" id="2.1.1.37" evidence="11"/>
<dbReference type="EMBL" id="CAJOBZ010000001">
    <property type="protein sequence ID" value="CAF4749088.1"/>
    <property type="molecule type" value="Genomic_DNA"/>
</dbReference>
<evidence type="ECO:0000256" key="4">
    <source>
        <dbReference type="ARBA" id="ARBA00022691"/>
    </source>
</evidence>
<comment type="catalytic activity">
    <reaction evidence="11 16">
        <text>a 2'-deoxycytidine in DNA + S-adenosyl-L-methionine = a 5-methyl-2'-deoxycytidine in DNA + S-adenosyl-L-homocysteine + H(+)</text>
        <dbReference type="Rhea" id="RHEA:13681"/>
        <dbReference type="Rhea" id="RHEA-COMP:11369"/>
        <dbReference type="Rhea" id="RHEA-COMP:11370"/>
        <dbReference type="ChEBI" id="CHEBI:15378"/>
        <dbReference type="ChEBI" id="CHEBI:57856"/>
        <dbReference type="ChEBI" id="CHEBI:59789"/>
        <dbReference type="ChEBI" id="CHEBI:85452"/>
        <dbReference type="ChEBI" id="CHEBI:85454"/>
        <dbReference type="EC" id="2.1.1.37"/>
    </reaction>
</comment>
<dbReference type="PIRSF" id="PIRSF037404">
    <property type="entry name" value="DNMT1"/>
    <property type="match status" value="1"/>
</dbReference>
<keyword evidence="21" id="KW-1185">Reference proteome</keyword>
<organism evidence="20 21">
    <name type="scientific">Pieris macdunnoughi</name>
    <dbReference type="NCBI Taxonomy" id="345717"/>
    <lineage>
        <taxon>Eukaryota</taxon>
        <taxon>Metazoa</taxon>
        <taxon>Ecdysozoa</taxon>
        <taxon>Arthropoda</taxon>
        <taxon>Hexapoda</taxon>
        <taxon>Insecta</taxon>
        <taxon>Pterygota</taxon>
        <taxon>Neoptera</taxon>
        <taxon>Endopterygota</taxon>
        <taxon>Lepidoptera</taxon>
        <taxon>Glossata</taxon>
        <taxon>Ditrysia</taxon>
        <taxon>Papilionoidea</taxon>
        <taxon>Pieridae</taxon>
        <taxon>Pierinae</taxon>
        <taxon>Pieris</taxon>
    </lineage>
</organism>
<evidence type="ECO:0000256" key="3">
    <source>
        <dbReference type="ARBA" id="ARBA00022679"/>
    </source>
</evidence>
<dbReference type="Gene3D" id="3.90.120.10">
    <property type="entry name" value="DNA Methylase, subunit A, domain 2"/>
    <property type="match status" value="1"/>
</dbReference>
<keyword evidence="2 11" id="KW-0489">Methyltransferase</keyword>
<dbReference type="OrthoDB" id="5376140at2759"/>
<comment type="caution">
    <text evidence="20">The sequence shown here is derived from an EMBL/GenBank/DDBJ whole genome shotgun (WGS) entry which is preliminary data.</text>
</comment>
<accession>A0A821LD36</accession>
<dbReference type="GO" id="GO:0003677">
    <property type="term" value="F:DNA binding"/>
    <property type="evidence" value="ECO:0007669"/>
    <property type="project" value="UniProtKB-KW"/>
</dbReference>
<evidence type="ECO:0000313" key="21">
    <source>
        <dbReference type="Proteomes" id="UP000663880"/>
    </source>
</evidence>
<dbReference type="Gene3D" id="3.40.50.150">
    <property type="entry name" value="Vaccinia Virus protein VP39"/>
    <property type="match status" value="1"/>
</dbReference>
<keyword evidence="4 11" id="KW-0949">S-adenosyl-L-methionine</keyword>
<name>A0A821LD36_9NEOP</name>
<dbReference type="Proteomes" id="UP000663880">
    <property type="component" value="Unassembled WGS sequence"/>
</dbReference>
<keyword evidence="3 11" id="KW-0808">Transferase</keyword>
<evidence type="ECO:0000313" key="20">
    <source>
        <dbReference type="EMBL" id="CAF4749088.1"/>
    </source>
</evidence>
<dbReference type="InterPro" id="IPR031303">
    <property type="entry name" value="C5_meth_CS"/>
</dbReference>
<feature type="region of interest" description="Disordered" evidence="17">
    <location>
        <begin position="30"/>
        <end position="82"/>
    </location>
</feature>
<feature type="domain" description="BAH" evidence="18">
    <location>
        <begin position="477"/>
        <end position="604"/>
    </location>
</feature>
<dbReference type="Gene3D" id="2.30.30.490">
    <property type="match status" value="2"/>
</dbReference>
<dbReference type="SMART" id="SM00439">
    <property type="entry name" value="BAH"/>
    <property type="match status" value="2"/>
</dbReference>
<dbReference type="PANTHER" id="PTHR10629:SF52">
    <property type="entry name" value="DNA (CYTOSINE-5)-METHYLTRANSFERASE 1"/>
    <property type="match status" value="1"/>
</dbReference>
<keyword evidence="6" id="KW-0677">Repeat</keyword>
<dbReference type="NCBIfam" id="TIGR00675">
    <property type="entry name" value="dcm"/>
    <property type="match status" value="1"/>
</dbReference>
<dbReference type="FunFam" id="3.40.50.150:FF:000036">
    <property type="entry name" value="DNA (cytosine-5)-methyltransferase"/>
    <property type="match status" value="1"/>
</dbReference>
<dbReference type="PROSITE" id="PS51679">
    <property type="entry name" value="SAM_MT_C5"/>
    <property type="match status" value="1"/>
</dbReference>
<feature type="active site" evidence="12 14">
    <location>
        <position position="967"/>
    </location>
</feature>
<evidence type="ECO:0000256" key="1">
    <source>
        <dbReference type="ARBA" id="ARBA00004123"/>
    </source>
</evidence>
<dbReference type="Pfam" id="PF02008">
    <property type="entry name" value="zf-CXXC"/>
    <property type="match status" value="1"/>
</dbReference>
<evidence type="ECO:0000256" key="9">
    <source>
        <dbReference type="ARBA" id="ARBA00023125"/>
    </source>
</evidence>
<dbReference type="GO" id="GO:0032259">
    <property type="term" value="P:methylation"/>
    <property type="evidence" value="ECO:0007669"/>
    <property type="project" value="UniProtKB-KW"/>
</dbReference>
<keyword evidence="8" id="KW-0862">Zinc</keyword>
<dbReference type="InterPro" id="IPR043151">
    <property type="entry name" value="BAH_sf"/>
</dbReference>
<evidence type="ECO:0000259" key="19">
    <source>
        <dbReference type="PROSITE" id="PS51058"/>
    </source>
</evidence>
<dbReference type="CDD" id="cd04760">
    <property type="entry name" value="BAH_Dnmt1_I"/>
    <property type="match status" value="1"/>
</dbReference>
<feature type="domain" description="CXXC-type" evidence="19">
    <location>
        <begin position="366"/>
        <end position="412"/>
    </location>
</feature>
<dbReference type="SUPFAM" id="SSF53335">
    <property type="entry name" value="S-adenosyl-L-methionine-dependent methyltransferases"/>
    <property type="match status" value="1"/>
</dbReference>
<comment type="similarity">
    <text evidence="11 14 15">Belongs to the class I-like SAM-binding methyltransferase superfamily. C5-methyltransferase family.</text>
</comment>
<keyword evidence="5" id="KW-0479">Metal-binding</keyword>
<feature type="compositionally biased region" description="Basic and acidic residues" evidence="17">
    <location>
        <begin position="68"/>
        <end position="82"/>
    </location>
</feature>
<dbReference type="InterPro" id="IPR029063">
    <property type="entry name" value="SAM-dependent_MTases_sf"/>
</dbReference>
<keyword evidence="10 11" id="KW-0539">Nucleus</keyword>
<comment type="subcellular location">
    <subcellularLocation>
        <location evidence="1 11">Nucleus</location>
    </subcellularLocation>
</comment>
<dbReference type="PROSITE" id="PS00094">
    <property type="entry name" value="C5_MTASE_1"/>
    <property type="match status" value="1"/>
</dbReference>
<dbReference type="PROSITE" id="PS51038">
    <property type="entry name" value="BAH"/>
    <property type="match status" value="2"/>
</dbReference>
<proteinExistence type="inferred from homology"/>
<dbReference type="PROSITE" id="PS51058">
    <property type="entry name" value="ZF_CXXC"/>
    <property type="match status" value="1"/>
</dbReference>
<dbReference type="FunFam" id="3.90.120.10:FF:000001">
    <property type="entry name" value="DNA (cytosine-5)-methyltransferase"/>
    <property type="match status" value="1"/>
</dbReference>
<dbReference type="PRINTS" id="PR00105">
    <property type="entry name" value="C5METTRFRASE"/>
</dbReference>
<sequence>MYQPKITSFLVRKRRINEDYDIENKKVKANALHKSAELPDPLNLRGNDIDQPEPSPSHSDPKYSSNDINHKDKDSTVSKSGKDIQTNKIVESSIIHYEGYAKDAIEEFVALANEKLLPVSGSKEKFNLSPHTNITEFSLYNQNGDLVEIDREFVNRDEQIYLAGYLKSLSLVSPDVDENCIPVKHVGPILAWFIRGFAESCKNRITLSTKNGDYSLLKPSSEYKPLMTNLYEKIWMCKVVVEYLQENEYIQPTYEDLLSIICQTKIPDLNDLMMSEEMLHKHAQFLCDQIAGLECEEDCEPLIKLPCMRTLVKLIGIEFRKENIIGKINYKKYHKKSWSKATTTPLIQKTFENFFTKQLDIINNEEVLIKSKCGVCGPCQRPDCGKCRSCRTMPKFGGTGTTTQICIKRRCPNVAIQDAELSDEGDKQHIPDKARSLKREKIPLKISNALKNIKWIGDPIQVDATKVYYEKVKVDGAEYNKGDFVMIQTRLNIPPLVTRIVYMWKDIRNSNKCYFHAEVFMRSSATVLGEVGDPREVFLENRCIHGILLSSIVRKATVEKVSPSDDWFQQGGKDFDPMFQEDDGKTFFYSKFYNRFTARFEDLPPDPTCKNSLRKHRFCPSCDRTIKLYMKEIPRVTGKVSVKSENVKEADRTEWTSVKWRDYEYKKGCGVFLRPGTFELRNNINLHEENATAKGRKSKKPIVDEDIYPEYYRKQKNHVCGSNSDTKEPFCVGYIVAVAVASYDHWLVAPQDIKIKLNVLYRPENTSGRFPQREDINLVYWSDEIREVPFSTVMGPCYLSYVDNIPQTGSIYTWLEEDPNRIYFKMSYDKKTDRVKKVPEYARAIGPSEQGNNDKGKGKGKSSKPLLPVAKDEKYSIRPLRSLDVFAGCGGLSEGLRQSGVAECKWAIENDEATAHAFSLNNQQCKVFNEDCNILLKDILSGATHSSSGVRLPMKGEVELLCGGPPCQGFSGMNRFNSRQYSDFQNSLIASFLAYCDYYRPKYFILENVRNFVAFKKGMVLKLTLKALLNMGYQFAFGILQAGSYGVPQTRRRLIIFAAAPGCKLPLFPEPTNVFSGSACFLTSTIDGKTFESNIKWCLSAPRRTCIIRDAMSDLPFISYNTDEMEIDYGTSAESYFQRLVRSREENAKLRDHICKKMAPLVQARIDRIPTKPGSDWRDLPNISATLSDGTKSNVLNYRYEDKKHGRSSTGAMRGICACASGQNCNKDKQENTLIPWCLPHTANRHNNWAGLYGRIAWDGYFSTTVTDPEPMGKQGRILHPDQNRVVSVRECARSQGFPDTYILTGSVMDKHRQIGNAVPPPLAAALGREIKKVLKP</sequence>
<dbReference type="InterPro" id="IPR001025">
    <property type="entry name" value="BAH_dom"/>
</dbReference>
<dbReference type="PROSITE" id="PS00095">
    <property type="entry name" value="C5_MTASE_2"/>
    <property type="match status" value="1"/>
</dbReference>
<dbReference type="GO" id="GO:0003682">
    <property type="term" value="F:chromatin binding"/>
    <property type="evidence" value="ECO:0007669"/>
    <property type="project" value="UniProtKB-UniRule"/>
</dbReference>
<evidence type="ECO:0000256" key="13">
    <source>
        <dbReference type="PROSITE-ProRule" id="PRU00509"/>
    </source>
</evidence>
<dbReference type="InterPro" id="IPR050390">
    <property type="entry name" value="C5-Methyltransferase"/>
</dbReference>
<dbReference type="Pfam" id="PF12047">
    <property type="entry name" value="DNMT1-RFD"/>
    <property type="match status" value="1"/>
</dbReference>
<dbReference type="GO" id="GO:0008270">
    <property type="term" value="F:zinc ion binding"/>
    <property type="evidence" value="ECO:0007669"/>
    <property type="project" value="UniProtKB-KW"/>
</dbReference>
<dbReference type="InterPro" id="IPR022702">
    <property type="entry name" value="Cytosine_MeTrfase1_RFD"/>
</dbReference>
<reference evidence="20" key="1">
    <citation type="submission" date="2021-02" db="EMBL/GenBank/DDBJ databases">
        <authorList>
            <person name="Steward A R."/>
        </authorList>
    </citation>
    <scope>NUCLEOTIDE SEQUENCE</scope>
</reference>
<evidence type="ECO:0000256" key="11">
    <source>
        <dbReference type="PIRNR" id="PIRNR037404"/>
    </source>
</evidence>
<evidence type="ECO:0000256" key="16">
    <source>
        <dbReference type="RuleBase" id="RU000417"/>
    </source>
</evidence>
<gene>
    <name evidence="20" type="ORF">PMACD_LOCUS561</name>
</gene>
<dbReference type="InterPro" id="IPR018117">
    <property type="entry name" value="C5_DNA_meth_AS"/>
</dbReference>
<evidence type="ECO:0000256" key="8">
    <source>
        <dbReference type="ARBA" id="ARBA00022833"/>
    </source>
</evidence>